<dbReference type="InParanoid" id="M1ZBF8"/>
<evidence type="ECO:0000256" key="1">
    <source>
        <dbReference type="SAM" id="SignalP"/>
    </source>
</evidence>
<accession>M1ZBF8</accession>
<dbReference type="Gene3D" id="3.10.450.710">
    <property type="entry name" value="Tgt2/MlaC"/>
    <property type="match status" value="1"/>
</dbReference>
<comment type="caution">
    <text evidence="2">The sequence shown here is derived from an EMBL/GenBank/DDBJ whole genome shotgun (WGS) entry which is preliminary data.</text>
</comment>
<keyword evidence="3" id="KW-1185">Reference proteome</keyword>
<feature type="signal peptide" evidence="1">
    <location>
        <begin position="1"/>
        <end position="28"/>
    </location>
</feature>
<dbReference type="InterPro" id="IPR042245">
    <property type="entry name" value="Tgt2/MlaC_sf"/>
</dbReference>
<dbReference type="STRING" id="1266370.NITGR_330032"/>
<evidence type="ECO:0000313" key="2">
    <source>
        <dbReference type="EMBL" id="CCQ90634.1"/>
    </source>
</evidence>
<feature type="chain" id="PRO_5004020385" evidence="1">
    <location>
        <begin position="29"/>
        <end position="211"/>
    </location>
</feature>
<evidence type="ECO:0000313" key="3">
    <source>
        <dbReference type="Proteomes" id="UP000011704"/>
    </source>
</evidence>
<protein>
    <submittedName>
        <fullName evidence="2">Toluene tolerance family protein</fullName>
    </submittedName>
</protein>
<gene>
    <name evidence="2" type="ORF">NITGR_330032</name>
</gene>
<dbReference type="RefSeq" id="WP_005008384.1">
    <property type="nucleotide sequence ID" value="NZ_HG422173.1"/>
</dbReference>
<dbReference type="FunCoup" id="M1ZBF8">
    <property type="interactions" value="96"/>
</dbReference>
<dbReference type="Proteomes" id="UP000011704">
    <property type="component" value="Unassembled WGS sequence"/>
</dbReference>
<sequence length="211" mass="24244">MKNSLVCKLSHGALTLLLTLTLVSSAWASAVTDGLKSTIDRVINVVTDDKYKNDPQARRAKLRGIINPKFDYIEMGKRSLARNWRDLSPQDRKDFIDLFGQLLENSYAKKIESYQNEEILYVDEVIKGKYAMVKTEIKRKNDVIGVDYKLIQNGSDWQVYDFIVEGVSLIRNYRSQFNKIIKKDSFPVLMNKLNKKVKDLEAGTADDKDEL</sequence>
<proteinExistence type="predicted"/>
<dbReference type="InterPro" id="IPR008869">
    <property type="entry name" value="MlaC/ttg2D"/>
</dbReference>
<dbReference type="HOGENOM" id="CLU_094502_2_0_0"/>
<dbReference type="AlphaFoldDB" id="M1ZBF8"/>
<dbReference type="Pfam" id="PF05494">
    <property type="entry name" value="MlaC"/>
    <property type="match status" value="1"/>
</dbReference>
<name>M1ZBF8_NITG3</name>
<dbReference type="OrthoDB" id="9798905at2"/>
<dbReference type="PANTHER" id="PTHR36573">
    <property type="entry name" value="INTERMEMBRANE PHOSPHOLIPID TRANSPORT SYSTEM BINDING PROTEIN MLAC"/>
    <property type="match status" value="1"/>
</dbReference>
<dbReference type="PANTHER" id="PTHR36573:SF1">
    <property type="entry name" value="INTERMEMBRANE PHOSPHOLIPID TRANSPORT SYSTEM BINDING PROTEIN MLAC"/>
    <property type="match status" value="1"/>
</dbReference>
<dbReference type="PIRSF" id="PIRSF004649">
    <property type="entry name" value="MlaC"/>
    <property type="match status" value="1"/>
</dbReference>
<dbReference type="EMBL" id="CAQJ01000037">
    <property type="protein sequence ID" value="CCQ90634.1"/>
    <property type="molecule type" value="Genomic_DNA"/>
</dbReference>
<keyword evidence="1" id="KW-0732">Signal</keyword>
<reference evidence="2" key="1">
    <citation type="journal article" date="2013" name="Front. Microbiol.">
        <title>The genome of Nitrospina gracilis illuminates the metabolism and evolution of the major marine nitrite oxidizer.</title>
        <authorList>
            <person name="Luecker S."/>
            <person name="Nowka B."/>
            <person name="Rattei T."/>
            <person name="Spieck E."/>
            <person name="and Daims H."/>
        </authorList>
    </citation>
    <scope>NUCLEOTIDE SEQUENCE [LARGE SCALE GENOMIC DNA]</scope>
    <source>
        <strain evidence="2">3/211</strain>
    </source>
</reference>
<organism evidence="2 3">
    <name type="scientific">Nitrospina gracilis (strain 3/211)</name>
    <dbReference type="NCBI Taxonomy" id="1266370"/>
    <lineage>
        <taxon>Bacteria</taxon>
        <taxon>Pseudomonadati</taxon>
        <taxon>Nitrospinota/Tectimicrobiota group</taxon>
        <taxon>Nitrospinota</taxon>
        <taxon>Nitrospinia</taxon>
        <taxon>Nitrospinales</taxon>
        <taxon>Nitrospinaceae</taxon>
        <taxon>Nitrospina</taxon>
    </lineage>
</organism>